<keyword evidence="6" id="KW-0066">ATP synthesis</keyword>
<keyword evidence="4" id="KW-0406">Ion transport</keyword>
<evidence type="ECO:0000256" key="5">
    <source>
        <dbReference type="ARBA" id="ARBA00023136"/>
    </source>
</evidence>
<evidence type="ECO:0000256" key="3">
    <source>
        <dbReference type="ARBA" id="ARBA00022781"/>
    </source>
</evidence>
<dbReference type="Pfam" id="PF00213">
    <property type="entry name" value="OSCP"/>
    <property type="match status" value="1"/>
</dbReference>
<name>A0A2M7TBE0_UNCKA</name>
<sequence>MNMTEDNQQIIDILNEIIEAQAIEPKTAEKIEQWFETQREKEVAEVTTVIPLSDTQRASLGHKLSEIFNRPLKIDNRIDEKILGGMKIKVGSQVIDATLLNKIGQLKSWMHEQIEQLSS</sequence>
<evidence type="ECO:0000313" key="7">
    <source>
        <dbReference type="EMBL" id="PIZ42456.1"/>
    </source>
</evidence>
<dbReference type="PRINTS" id="PR00125">
    <property type="entry name" value="ATPASEDELTA"/>
</dbReference>
<gene>
    <name evidence="7" type="ORF">COY34_02820</name>
</gene>
<dbReference type="GO" id="GO:0016020">
    <property type="term" value="C:membrane"/>
    <property type="evidence" value="ECO:0007669"/>
    <property type="project" value="UniProtKB-SubCell"/>
</dbReference>
<protein>
    <submittedName>
        <fullName evidence="7">Uncharacterized protein</fullName>
    </submittedName>
</protein>
<proteinExistence type="predicted"/>
<dbReference type="PROSITE" id="PS00389">
    <property type="entry name" value="ATPASE_DELTA"/>
    <property type="match status" value="1"/>
</dbReference>
<keyword evidence="5" id="KW-0472">Membrane</keyword>
<dbReference type="InterPro" id="IPR020781">
    <property type="entry name" value="ATPase_OSCP/d_CS"/>
</dbReference>
<keyword evidence="2" id="KW-0813">Transport</keyword>
<accession>A0A2M7TBE0</accession>
<evidence type="ECO:0000256" key="4">
    <source>
        <dbReference type="ARBA" id="ARBA00023065"/>
    </source>
</evidence>
<dbReference type="GO" id="GO:0046933">
    <property type="term" value="F:proton-transporting ATP synthase activity, rotational mechanism"/>
    <property type="evidence" value="ECO:0007669"/>
    <property type="project" value="InterPro"/>
</dbReference>
<dbReference type="InterPro" id="IPR000711">
    <property type="entry name" value="ATPase_OSCP/dsu"/>
</dbReference>
<dbReference type="AlphaFoldDB" id="A0A2M7TBE0"/>
<dbReference type="EMBL" id="PFNJ01000069">
    <property type="protein sequence ID" value="PIZ42456.1"/>
    <property type="molecule type" value="Genomic_DNA"/>
</dbReference>
<reference evidence="8" key="1">
    <citation type="submission" date="2017-09" db="EMBL/GenBank/DDBJ databases">
        <title>Depth-based differentiation of microbial function through sediment-hosted aquifers and enrichment of novel symbionts in the deep terrestrial subsurface.</title>
        <authorList>
            <person name="Probst A.J."/>
            <person name="Ladd B."/>
            <person name="Jarett J.K."/>
            <person name="Geller-Mcgrath D.E."/>
            <person name="Sieber C.M.K."/>
            <person name="Emerson J.B."/>
            <person name="Anantharaman K."/>
            <person name="Thomas B.C."/>
            <person name="Malmstrom R."/>
            <person name="Stieglmeier M."/>
            <person name="Klingl A."/>
            <person name="Woyke T."/>
            <person name="Ryan C.M."/>
            <person name="Banfield J.F."/>
        </authorList>
    </citation>
    <scope>NUCLEOTIDE SEQUENCE [LARGE SCALE GENOMIC DNA]</scope>
</reference>
<evidence type="ECO:0000256" key="6">
    <source>
        <dbReference type="ARBA" id="ARBA00023310"/>
    </source>
</evidence>
<keyword evidence="3" id="KW-0375">Hydrogen ion transport</keyword>
<organism evidence="7 8">
    <name type="scientific">candidate division WWE3 bacterium CG_4_10_14_0_2_um_filter_42_8</name>
    <dbReference type="NCBI Taxonomy" id="1975074"/>
    <lineage>
        <taxon>Bacteria</taxon>
        <taxon>Katanobacteria</taxon>
    </lineage>
</organism>
<comment type="subcellular location">
    <subcellularLocation>
        <location evidence="1">Membrane</location>
    </subcellularLocation>
</comment>
<evidence type="ECO:0000313" key="8">
    <source>
        <dbReference type="Proteomes" id="UP000230970"/>
    </source>
</evidence>
<evidence type="ECO:0000256" key="2">
    <source>
        <dbReference type="ARBA" id="ARBA00022448"/>
    </source>
</evidence>
<evidence type="ECO:0000256" key="1">
    <source>
        <dbReference type="ARBA" id="ARBA00004370"/>
    </source>
</evidence>
<comment type="caution">
    <text evidence="7">The sequence shown here is derived from an EMBL/GenBank/DDBJ whole genome shotgun (WGS) entry which is preliminary data.</text>
</comment>
<dbReference type="Proteomes" id="UP000230970">
    <property type="component" value="Unassembled WGS sequence"/>
</dbReference>
<dbReference type="PANTHER" id="PTHR11910">
    <property type="entry name" value="ATP SYNTHASE DELTA CHAIN"/>
    <property type="match status" value="1"/>
</dbReference>